<dbReference type="Proteomes" id="UP000291343">
    <property type="component" value="Unassembled WGS sequence"/>
</dbReference>
<comment type="caution">
    <text evidence="3">The sequence shown here is derived from an EMBL/GenBank/DDBJ whole genome shotgun (WGS) entry which is preliminary data.</text>
</comment>
<feature type="chain" id="PRO_5019847810" description="Secreted protein" evidence="2">
    <location>
        <begin position="19"/>
        <end position="95"/>
    </location>
</feature>
<evidence type="ECO:0000313" key="4">
    <source>
        <dbReference type="Proteomes" id="UP000291343"/>
    </source>
</evidence>
<reference evidence="3 4" key="1">
    <citation type="journal article" date="2017" name="Gigascience">
        <title>Genome sequence of the small brown planthopper, Laodelphax striatellus.</title>
        <authorList>
            <person name="Zhu J."/>
            <person name="Jiang F."/>
            <person name="Wang X."/>
            <person name="Yang P."/>
            <person name="Bao Y."/>
            <person name="Zhao W."/>
            <person name="Wang W."/>
            <person name="Lu H."/>
            <person name="Wang Q."/>
            <person name="Cui N."/>
            <person name="Li J."/>
            <person name="Chen X."/>
            <person name="Luo L."/>
            <person name="Yu J."/>
            <person name="Kang L."/>
            <person name="Cui F."/>
        </authorList>
    </citation>
    <scope>NUCLEOTIDE SEQUENCE [LARGE SCALE GENOMIC DNA]</scope>
    <source>
        <strain evidence="3">Lst14</strain>
    </source>
</reference>
<evidence type="ECO:0000256" key="1">
    <source>
        <dbReference type="SAM" id="MobiDB-lite"/>
    </source>
</evidence>
<evidence type="ECO:0000313" key="3">
    <source>
        <dbReference type="EMBL" id="RZF36856.1"/>
    </source>
</evidence>
<proteinExistence type="predicted"/>
<accession>A0A482WU82</accession>
<organism evidence="3 4">
    <name type="scientific">Laodelphax striatellus</name>
    <name type="common">Small brown planthopper</name>
    <name type="synonym">Delphax striatella</name>
    <dbReference type="NCBI Taxonomy" id="195883"/>
    <lineage>
        <taxon>Eukaryota</taxon>
        <taxon>Metazoa</taxon>
        <taxon>Ecdysozoa</taxon>
        <taxon>Arthropoda</taxon>
        <taxon>Hexapoda</taxon>
        <taxon>Insecta</taxon>
        <taxon>Pterygota</taxon>
        <taxon>Neoptera</taxon>
        <taxon>Paraneoptera</taxon>
        <taxon>Hemiptera</taxon>
        <taxon>Auchenorrhyncha</taxon>
        <taxon>Fulgoroidea</taxon>
        <taxon>Delphacidae</taxon>
        <taxon>Criomorphinae</taxon>
        <taxon>Laodelphax</taxon>
    </lineage>
</organism>
<feature type="signal peptide" evidence="2">
    <location>
        <begin position="1"/>
        <end position="18"/>
    </location>
</feature>
<evidence type="ECO:0008006" key="5">
    <source>
        <dbReference type="Google" id="ProtNLM"/>
    </source>
</evidence>
<keyword evidence="2" id="KW-0732">Signal</keyword>
<sequence>MIACSAICLISELPLTAHLRLDCSCKDRNFGQCGGAPPALWRTRGGHAPPDQNETEACGKMPRAQVPTQPERRGAILHSPLYIASPSPLPAQSAK</sequence>
<protein>
    <recommendedName>
        <fullName evidence="5">Secreted protein</fullName>
    </recommendedName>
</protein>
<keyword evidence="4" id="KW-1185">Reference proteome</keyword>
<name>A0A482WU82_LAOST</name>
<feature type="region of interest" description="Disordered" evidence="1">
    <location>
        <begin position="39"/>
        <end position="95"/>
    </location>
</feature>
<dbReference type="InParanoid" id="A0A482WU82"/>
<evidence type="ECO:0000256" key="2">
    <source>
        <dbReference type="SAM" id="SignalP"/>
    </source>
</evidence>
<dbReference type="EMBL" id="QKKF02025464">
    <property type="protein sequence ID" value="RZF36856.1"/>
    <property type="molecule type" value="Genomic_DNA"/>
</dbReference>
<dbReference type="AlphaFoldDB" id="A0A482WU82"/>
<gene>
    <name evidence="3" type="ORF">LSTR_LSTR004544</name>
</gene>